<reference evidence="2 3" key="1">
    <citation type="submission" date="2020-09" db="EMBL/GenBank/DDBJ databases">
        <title>De no assembly of potato wild relative species, Solanum commersonii.</title>
        <authorList>
            <person name="Cho K."/>
        </authorList>
    </citation>
    <scope>NUCLEOTIDE SEQUENCE [LARGE SCALE GENOMIC DNA]</scope>
    <source>
        <strain evidence="2">LZ3.2</strain>
        <tissue evidence="2">Leaf</tissue>
    </source>
</reference>
<dbReference type="Proteomes" id="UP000824120">
    <property type="component" value="Chromosome 10"/>
</dbReference>
<comment type="caution">
    <text evidence="2">The sequence shown here is derived from an EMBL/GenBank/DDBJ whole genome shotgun (WGS) entry which is preliminary data.</text>
</comment>
<organism evidence="2 3">
    <name type="scientific">Solanum commersonii</name>
    <name type="common">Commerson's wild potato</name>
    <name type="synonym">Commerson's nightshade</name>
    <dbReference type="NCBI Taxonomy" id="4109"/>
    <lineage>
        <taxon>Eukaryota</taxon>
        <taxon>Viridiplantae</taxon>
        <taxon>Streptophyta</taxon>
        <taxon>Embryophyta</taxon>
        <taxon>Tracheophyta</taxon>
        <taxon>Spermatophyta</taxon>
        <taxon>Magnoliopsida</taxon>
        <taxon>eudicotyledons</taxon>
        <taxon>Gunneridae</taxon>
        <taxon>Pentapetalae</taxon>
        <taxon>asterids</taxon>
        <taxon>lamiids</taxon>
        <taxon>Solanales</taxon>
        <taxon>Solanaceae</taxon>
        <taxon>Solanoideae</taxon>
        <taxon>Solaneae</taxon>
        <taxon>Solanum</taxon>
    </lineage>
</organism>
<dbReference type="EMBL" id="JACXVP010000010">
    <property type="protein sequence ID" value="KAG5580598.1"/>
    <property type="molecule type" value="Genomic_DNA"/>
</dbReference>
<gene>
    <name evidence="2" type="ORF">H5410_051225</name>
</gene>
<evidence type="ECO:0000313" key="2">
    <source>
        <dbReference type="EMBL" id="KAG5580598.1"/>
    </source>
</evidence>
<feature type="region of interest" description="Disordered" evidence="1">
    <location>
        <begin position="46"/>
        <end position="93"/>
    </location>
</feature>
<name>A0A9J5X041_SOLCO</name>
<proteinExistence type="predicted"/>
<evidence type="ECO:0000256" key="1">
    <source>
        <dbReference type="SAM" id="MobiDB-lite"/>
    </source>
</evidence>
<sequence>MGEAMHYVHLCEWHLNTLVELELAFEATMVSLRFFDNGSPNGLNLAQSSSVLSPEGKDQVGHEREQSTCHRTVPRSSTISPNDPECKDAEGKS</sequence>
<dbReference type="AlphaFoldDB" id="A0A9J5X041"/>
<feature type="compositionally biased region" description="Basic and acidic residues" evidence="1">
    <location>
        <begin position="55"/>
        <end position="68"/>
    </location>
</feature>
<feature type="compositionally biased region" description="Basic and acidic residues" evidence="1">
    <location>
        <begin position="84"/>
        <end position="93"/>
    </location>
</feature>
<keyword evidence="3" id="KW-1185">Reference proteome</keyword>
<accession>A0A9J5X041</accession>
<protein>
    <submittedName>
        <fullName evidence="2">Uncharacterized protein</fullName>
    </submittedName>
</protein>
<evidence type="ECO:0000313" key="3">
    <source>
        <dbReference type="Proteomes" id="UP000824120"/>
    </source>
</evidence>